<feature type="compositionally biased region" description="Polar residues" evidence="1">
    <location>
        <begin position="438"/>
        <end position="451"/>
    </location>
</feature>
<dbReference type="Pfam" id="PF05133">
    <property type="entry name" value="SPP1_portal"/>
    <property type="match status" value="1"/>
</dbReference>
<gene>
    <name evidence="2" type="ORF">PSR33_09730</name>
</gene>
<evidence type="ECO:0000313" key="2">
    <source>
        <dbReference type="EMBL" id="WDC92829.1"/>
    </source>
</evidence>
<accession>A0AAJ5UQY5</accession>
<name>A0AAJ5UQY5_LATCU</name>
<keyword evidence="2" id="KW-0614">Plasmid</keyword>
<evidence type="ECO:0000313" key="3">
    <source>
        <dbReference type="Proteomes" id="UP001215533"/>
    </source>
</evidence>
<reference evidence="2" key="1">
    <citation type="submission" date="2023-02" db="EMBL/GenBank/DDBJ databases">
        <title>Complete genome sequence of Lactobacillus curvatus CACC879 isolated from Pig feces.</title>
        <authorList>
            <person name="Park S."/>
            <person name="Park M.A."/>
            <person name="Kim D.-H."/>
            <person name="Kim Y."/>
        </authorList>
    </citation>
    <scope>NUCLEOTIDE SEQUENCE</scope>
    <source>
        <strain evidence="2">Curvatus</strain>
        <plasmid evidence="2">p1_CACC879</plasmid>
    </source>
</reference>
<dbReference type="InterPro" id="IPR006428">
    <property type="entry name" value="Portal_SPP1-type"/>
</dbReference>
<dbReference type="NCBIfam" id="TIGR01538">
    <property type="entry name" value="portal_SPP1"/>
    <property type="match status" value="1"/>
</dbReference>
<organism evidence="2 3">
    <name type="scientific">Latilactobacillus curvatus</name>
    <name type="common">Lactobacillus curvatus</name>
    <dbReference type="NCBI Taxonomy" id="28038"/>
    <lineage>
        <taxon>Bacteria</taxon>
        <taxon>Bacillati</taxon>
        <taxon>Bacillota</taxon>
        <taxon>Bacilli</taxon>
        <taxon>Lactobacillales</taxon>
        <taxon>Lactobacillaceae</taxon>
        <taxon>Latilactobacillus</taxon>
    </lineage>
</organism>
<dbReference type="EMBL" id="CP117684">
    <property type="protein sequence ID" value="WDC92829.1"/>
    <property type="molecule type" value="Genomic_DNA"/>
</dbReference>
<geneLocation type="plasmid" evidence="2 3">
    <name>p1_CACC879</name>
</geneLocation>
<protein>
    <submittedName>
        <fullName evidence="2">Phage portal protein</fullName>
    </submittedName>
</protein>
<proteinExistence type="predicted"/>
<dbReference type="InterPro" id="IPR021145">
    <property type="entry name" value="Portal_protein_SPP1_Gp6-like"/>
</dbReference>
<feature type="region of interest" description="Disordered" evidence="1">
    <location>
        <begin position="437"/>
        <end position="482"/>
    </location>
</feature>
<evidence type="ECO:0000256" key="1">
    <source>
        <dbReference type="SAM" id="MobiDB-lite"/>
    </source>
</evidence>
<sequence length="482" mass="54324">MGFPIDRELAGDVNNPSLELLDYVLRKQAKNKRRFDKLDRYYNGKHDVLNRKLNDNSKNTKVVINHAKYVTDMAVGFVTGNPFSYTAAPDKNIKAIQDSFDAMDIVSHDTELEKDLSVFGVAYELLYLKAIDDKTTEERIESIDPRGVVLVTDDSVEKNPLFGIHYQKKFDLNGRDNGYLVKVYTAKGVLSYRTVSGLRMITGNVGKPKYKEHYFGGVPIIEYRNNEEKQGDFEQAISLIDAYNVLQSDRVSDKEAFIDALLVVYGFKIEGELKNGMIEAPGKGNDGASVEWLTKQFDESQLQVLIKSLQDDIHKITYVPNLNDEQFAGNISGEAMKYKLFGLLNLMSMKSRYLVKGLRRRLELMQNIMLVKSQDVDVKGTKIDITPNIPVNLTDIINNIRNADGFIPREITLSWLPGVDDPAEVVKMLEKQKADDIAQNQNALGQPSNSNLDDEPDDKGGYRDDQGNISTKQKQTDNGLSD</sequence>
<feature type="compositionally biased region" description="Polar residues" evidence="1">
    <location>
        <begin position="467"/>
        <end position="482"/>
    </location>
</feature>
<dbReference type="Proteomes" id="UP001215533">
    <property type="component" value="Plasmid p1_CACC879"/>
</dbReference>
<dbReference type="AlphaFoldDB" id="A0AAJ5UQY5"/>